<evidence type="ECO:0000313" key="3">
    <source>
        <dbReference type="EMBL" id="CAD8877758.1"/>
    </source>
</evidence>
<dbReference type="InterPro" id="IPR000086">
    <property type="entry name" value="NUDIX_hydrolase_dom"/>
</dbReference>
<accession>A0A7S1B841</accession>
<organism evidence="3">
    <name type="scientific">Corethron hystrix</name>
    <dbReference type="NCBI Taxonomy" id="216773"/>
    <lineage>
        <taxon>Eukaryota</taxon>
        <taxon>Sar</taxon>
        <taxon>Stramenopiles</taxon>
        <taxon>Ochrophyta</taxon>
        <taxon>Bacillariophyta</taxon>
        <taxon>Coscinodiscophyceae</taxon>
        <taxon>Corethrophycidae</taxon>
        <taxon>Corethrales</taxon>
        <taxon>Corethraceae</taxon>
        <taxon>Corethron</taxon>
    </lineage>
</organism>
<protein>
    <recommendedName>
        <fullName evidence="2">Nudix hydrolase domain-containing protein</fullName>
    </recommendedName>
</protein>
<reference evidence="3" key="1">
    <citation type="submission" date="2021-01" db="EMBL/GenBank/DDBJ databases">
        <authorList>
            <person name="Corre E."/>
            <person name="Pelletier E."/>
            <person name="Niang G."/>
            <person name="Scheremetjew M."/>
            <person name="Finn R."/>
            <person name="Kale V."/>
            <person name="Holt S."/>
            <person name="Cochrane G."/>
            <person name="Meng A."/>
            <person name="Brown T."/>
            <person name="Cohen L."/>
        </authorList>
    </citation>
    <scope>NUCLEOTIDE SEQUENCE</scope>
    <source>
        <strain evidence="3">308</strain>
    </source>
</reference>
<dbReference type="Pfam" id="PF00293">
    <property type="entry name" value="NUDIX"/>
    <property type="match status" value="1"/>
</dbReference>
<evidence type="ECO:0000259" key="2">
    <source>
        <dbReference type="PROSITE" id="PS51462"/>
    </source>
</evidence>
<dbReference type="InterPro" id="IPR015797">
    <property type="entry name" value="NUDIX_hydrolase-like_dom_sf"/>
</dbReference>
<dbReference type="SUPFAM" id="SSF55811">
    <property type="entry name" value="Nudix"/>
    <property type="match status" value="1"/>
</dbReference>
<gene>
    <name evidence="3" type="ORF">CHYS00102_LOCUS4942</name>
</gene>
<dbReference type="EMBL" id="HBFR01006865">
    <property type="protein sequence ID" value="CAD8877758.1"/>
    <property type="molecule type" value="Transcribed_RNA"/>
</dbReference>
<feature type="domain" description="Nudix hydrolase" evidence="2">
    <location>
        <begin position="320"/>
        <end position="456"/>
    </location>
</feature>
<dbReference type="PROSITE" id="PS51462">
    <property type="entry name" value="NUDIX"/>
    <property type="match status" value="1"/>
</dbReference>
<proteinExistence type="predicted"/>
<sequence>MPRVPPQEDQEDKEDPPRTEMPSVHVFVGDYGPFQPKGPIDRALLWLCHGGGRGVVGAPACDGGDSPSGRHALYSLAGAAQAELLRPGRESDDGGRPRFSRILIVDLADAFATEEEYRAALAAENARPELTKALGKKLLRTLKRLVLTDARAAAEGELAGVLLKLYAETRRNAVSADMIEELWLMHPDLSEEYVAAHLSDEVEPHPAQLNLVRREGSTGGRLPALRRRFPDVATRIVTRGDAVHNAFSVVARRRLTDAPAPYAADRHDDLGHSLFLSRLHVEMDVFTKQYQRRGEDVTADLDALIEAPASASPGPIDWSRCDRHVSALVLRGNRCVLARSLAGACTGMRIPSVLPRLGEAAPRAALRALEEHTGVEEDEVRALEHFPVLTVYAPNGRAVLMELHVLYAVNPPPEGPLEEADMEDEEDDYDWYTYPNAVRRLDAASGGALRTVACALSQAAAAGLVPDQWGGVFGKELRMTAK</sequence>
<evidence type="ECO:0000256" key="1">
    <source>
        <dbReference type="SAM" id="MobiDB-lite"/>
    </source>
</evidence>
<name>A0A7S1B841_9STRA</name>
<dbReference type="Gene3D" id="3.90.79.10">
    <property type="entry name" value="Nucleoside Triphosphate Pyrophosphohydrolase"/>
    <property type="match status" value="1"/>
</dbReference>
<feature type="region of interest" description="Disordered" evidence="1">
    <location>
        <begin position="1"/>
        <end position="22"/>
    </location>
</feature>
<dbReference type="AlphaFoldDB" id="A0A7S1B841"/>